<keyword evidence="2" id="KW-0732">Signal</keyword>
<evidence type="ECO:0000256" key="1">
    <source>
        <dbReference type="SAM" id="MobiDB-lite"/>
    </source>
</evidence>
<feature type="compositionally biased region" description="Low complexity" evidence="1">
    <location>
        <begin position="306"/>
        <end position="321"/>
    </location>
</feature>
<comment type="caution">
    <text evidence="3">The sequence shown here is derived from an EMBL/GenBank/DDBJ whole genome shotgun (WGS) entry which is preliminary data.</text>
</comment>
<evidence type="ECO:0000313" key="3">
    <source>
        <dbReference type="EMBL" id="EJK70046.1"/>
    </source>
</evidence>
<dbReference type="EMBL" id="AGNL01009144">
    <property type="protein sequence ID" value="EJK70046.1"/>
    <property type="molecule type" value="Genomic_DNA"/>
</dbReference>
<feature type="signal peptide" evidence="2">
    <location>
        <begin position="1"/>
        <end position="19"/>
    </location>
</feature>
<feature type="region of interest" description="Disordered" evidence="1">
    <location>
        <begin position="147"/>
        <end position="174"/>
    </location>
</feature>
<organism evidence="3 4">
    <name type="scientific">Thalassiosira oceanica</name>
    <name type="common">Marine diatom</name>
    <dbReference type="NCBI Taxonomy" id="159749"/>
    <lineage>
        <taxon>Eukaryota</taxon>
        <taxon>Sar</taxon>
        <taxon>Stramenopiles</taxon>
        <taxon>Ochrophyta</taxon>
        <taxon>Bacillariophyta</taxon>
        <taxon>Coscinodiscophyceae</taxon>
        <taxon>Thalassiosirophycidae</taxon>
        <taxon>Thalassiosirales</taxon>
        <taxon>Thalassiosiraceae</taxon>
        <taxon>Thalassiosira</taxon>
    </lineage>
</organism>
<gene>
    <name evidence="3" type="ORF">THAOC_08632</name>
</gene>
<feature type="compositionally biased region" description="Acidic residues" evidence="1">
    <location>
        <begin position="147"/>
        <end position="162"/>
    </location>
</feature>
<feature type="region of interest" description="Disordered" evidence="1">
    <location>
        <begin position="225"/>
        <end position="322"/>
    </location>
</feature>
<proteinExistence type="predicted"/>
<protein>
    <submittedName>
        <fullName evidence="3">Uncharacterized protein</fullName>
    </submittedName>
</protein>
<reference evidence="3 4" key="1">
    <citation type="journal article" date="2012" name="Genome Biol.">
        <title>Genome and low-iron response of an oceanic diatom adapted to chronic iron limitation.</title>
        <authorList>
            <person name="Lommer M."/>
            <person name="Specht M."/>
            <person name="Roy A.S."/>
            <person name="Kraemer L."/>
            <person name="Andreson R."/>
            <person name="Gutowska M.A."/>
            <person name="Wolf J."/>
            <person name="Bergner S.V."/>
            <person name="Schilhabel M.B."/>
            <person name="Klostermeier U.C."/>
            <person name="Beiko R.G."/>
            <person name="Rosenstiel P."/>
            <person name="Hippler M."/>
            <person name="Laroche J."/>
        </authorList>
    </citation>
    <scope>NUCLEOTIDE SEQUENCE [LARGE SCALE GENOMIC DNA]</scope>
    <source>
        <strain evidence="3 4">CCMP1005</strain>
    </source>
</reference>
<dbReference type="Proteomes" id="UP000266841">
    <property type="component" value="Unassembled WGS sequence"/>
</dbReference>
<sequence>MRFTYSPLILALVAALVDAAEEDIGGNDMMPLQPNDIVTVTFFSAGTDPNDCADTKPDQVTNFDLCCACMTITDTHGVPTGLANFALLEEGTRFEWNSFPRDTSCGAEAAGLQLRKFAGAECQVQTDGQPYLTRGLRPFCDVVEEDVDVDGGEEGDVEEIESEEPKSEPEPETSCANSMMAFYGLLGPASEDVSCSHLQWTLSSISFLTTDAERSFADSYSLAPREVSGDPWGVSSSTGTPQEARLDQGYGGQSPVPCPWMPTPTSTRYPTPESETQRDEAWETGPSDHGQYWRKVRQGSSGGVYSRAESSADLDSASSEAVDPAINDLFDLEVERRSTLRNYMARGTPPFET</sequence>
<dbReference type="AlphaFoldDB" id="K0T9D4"/>
<feature type="chain" id="PRO_5003837801" evidence="2">
    <location>
        <begin position="20"/>
        <end position="353"/>
    </location>
</feature>
<accession>K0T9D4</accession>
<keyword evidence="4" id="KW-1185">Reference proteome</keyword>
<evidence type="ECO:0000313" key="4">
    <source>
        <dbReference type="Proteomes" id="UP000266841"/>
    </source>
</evidence>
<evidence type="ECO:0000256" key="2">
    <source>
        <dbReference type="SAM" id="SignalP"/>
    </source>
</evidence>
<name>K0T9D4_THAOC</name>